<dbReference type="RefSeq" id="WP_323692654.1">
    <property type="nucleotide sequence ID" value="NZ_CP116341.1"/>
</dbReference>
<accession>A0ABZ0L093</accession>
<gene>
    <name evidence="1" type="ORF">PGH26_03555</name>
</gene>
<evidence type="ECO:0000313" key="2">
    <source>
        <dbReference type="Proteomes" id="UP001303532"/>
    </source>
</evidence>
<reference evidence="1 2" key="1">
    <citation type="submission" date="2023-01" db="EMBL/GenBank/DDBJ databases">
        <title>Sporosarcina sp. nov., isolated from Korean tranditional fermented seafood 'Jeotgal'.</title>
        <authorList>
            <person name="Yang A.-I."/>
        </authorList>
    </citation>
    <scope>NUCLEOTIDE SEQUENCE [LARGE SCALE GENOMIC DNA]</scope>
    <source>
        <strain evidence="1 2">B2O-1</strain>
    </source>
</reference>
<protein>
    <recommendedName>
        <fullName evidence="3">Pre-toxin TG domain-containing protein</fullName>
    </recommendedName>
</protein>
<organism evidence="1 2">
    <name type="scientific">Sporosarcina jeotgali</name>
    <dbReference type="NCBI Taxonomy" id="3020056"/>
    <lineage>
        <taxon>Bacteria</taxon>
        <taxon>Bacillati</taxon>
        <taxon>Bacillota</taxon>
        <taxon>Bacilli</taxon>
        <taxon>Bacillales</taxon>
        <taxon>Caryophanaceae</taxon>
        <taxon>Sporosarcina</taxon>
    </lineage>
</organism>
<dbReference type="Proteomes" id="UP001303532">
    <property type="component" value="Chromosome"/>
</dbReference>
<keyword evidence="2" id="KW-1185">Reference proteome</keyword>
<proteinExistence type="predicted"/>
<sequence length="97" mass="10029">MNLAGAVVGSKFPEAGAYIKEVGDTVVHSSRKVISNVTLFADCTMTGVYGVVAKDTVKKSEGWKDVKTASVDTAKGVISGVVYTGKSVGQTVSGVMR</sequence>
<evidence type="ECO:0008006" key="3">
    <source>
        <dbReference type="Google" id="ProtNLM"/>
    </source>
</evidence>
<name>A0ABZ0L093_9BACL</name>
<dbReference type="EMBL" id="CP116341">
    <property type="protein sequence ID" value="WOV85017.1"/>
    <property type="molecule type" value="Genomic_DNA"/>
</dbReference>
<evidence type="ECO:0000313" key="1">
    <source>
        <dbReference type="EMBL" id="WOV85017.1"/>
    </source>
</evidence>